<evidence type="ECO:0000256" key="6">
    <source>
        <dbReference type="ARBA" id="ARBA00023274"/>
    </source>
</evidence>
<dbReference type="Pfam" id="PF00177">
    <property type="entry name" value="Ribosomal_S7"/>
    <property type="match status" value="1"/>
</dbReference>
<accession>L0ABD5</accession>
<dbReference type="Gene3D" id="1.10.455.10">
    <property type="entry name" value="Ribosomal protein S7 domain"/>
    <property type="match status" value="1"/>
</dbReference>
<dbReference type="GeneID" id="14212768"/>
<comment type="subunit">
    <text evidence="2 7 9">Part of the 30S ribosomal subunit.</text>
</comment>
<dbReference type="RefSeq" id="WP_015233105.1">
    <property type="nucleotide sequence ID" value="NC_019791.1"/>
</dbReference>
<evidence type="ECO:0000259" key="10">
    <source>
        <dbReference type="Pfam" id="PF00177"/>
    </source>
</evidence>
<dbReference type="AlphaFoldDB" id="L0ABD5"/>
<dbReference type="CDD" id="cd14867">
    <property type="entry name" value="uS7_Eukaryote"/>
    <property type="match status" value="1"/>
</dbReference>
<dbReference type="Proteomes" id="UP000010469">
    <property type="component" value="Chromosome"/>
</dbReference>
<evidence type="ECO:0000256" key="7">
    <source>
        <dbReference type="HAMAP-Rule" id="MF_00480"/>
    </source>
</evidence>
<dbReference type="GO" id="GO:0003735">
    <property type="term" value="F:structural constituent of ribosome"/>
    <property type="evidence" value="ECO:0007669"/>
    <property type="project" value="UniProtKB-UniRule"/>
</dbReference>
<name>L0ABD5_CALLD</name>
<dbReference type="HAMAP" id="MF_00480_A">
    <property type="entry name" value="Ribosomal_uS7_A"/>
    <property type="match status" value="1"/>
</dbReference>
<evidence type="ECO:0000256" key="8">
    <source>
        <dbReference type="RuleBase" id="RU003619"/>
    </source>
</evidence>
<dbReference type="KEGG" id="clg:Calag_1507"/>
<dbReference type="InterPro" id="IPR036823">
    <property type="entry name" value="Ribosomal_uS7_dom_sf"/>
</dbReference>
<comment type="function">
    <text evidence="7 9">One of the primary rRNA binding proteins, it binds directly to 16S rRNA where it nucleates assembly of the head domain of the 30S subunit. Is located at the subunit interface close to the decoding center.</text>
</comment>
<feature type="domain" description="Small ribosomal subunit protein uS7" evidence="10">
    <location>
        <begin position="39"/>
        <end position="204"/>
    </location>
</feature>
<evidence type="ECO:0000256" key="3">
    <source>
        <dbReference type="ARBA" id="ARBA00022730"/>
    </source>
</evidence>
<keyword evidence="4 7" id="KW-0694">RNA-binding</keyword>
<dbReference type="GO" id="GO:0006412">
    <property type="term" value="P:translation"/>
    <property type="evidence" value="ECO:0007669"/>
    <property type="project" value="UniProtKB-UniRule"/>
</dbReference>
<keyword evidence="6 7" id="KW-0687">Ribonucleoprotein</keyword>
<dbReference type="eggNOG" id="arCOG04254">
    <property type="taxonomic scope" value="Archaea"/>
</dbReference>
<comment type="similarity">
    <text evidence="1 7 8">Belongs to the universal ribosomal protein uS7 family.</text>
</comment>
<evidence type="ECO:0000313" key="12">
    <source>
        <dbReference type="Proteomes" id="UP000010469"/>
    </source>
</evidence>
<dbReference type="GO" id="GO:0015935">
    <property type="term" value="C:small ribosomal subunit"/>
    <property type="evidence" value="ECO:0007669"/>
    <property type="project" value="UniProtKB-UniRule"/>
</dbReference>
<sequence length="204" mass="23392">MSSQTQLPDIDKVGSGLNEIKLFDKWSWEGIEIRDPSLKKYISLKPTYLPHSGGRHEHKRFGKAEVNVVERLINRLMYPGKNGGKKMMAYNIVRNAFDIIYLETKENPIQVFVRAIENSAPREETTRIMYGGIVYRVSVDVSSQRRVDLAIRFITEGARECSFGNIKPIEQCLADEILLASRNDPQSYSIKQKEEIERIALSSR</sequence>
<dbReference type="PIRSF" id="PIRSF002122">
    <property type="entry name" value="RPS7p_RPS7a_RPS5e_RPS7o"/>
    <property type="match status" value="1"/>
</dbReference>
<dbReference type="OrthoDB" id="45346at2157"/>
<dbReference type="NCBIfam" id="TIGR01028">
    <property type="entry name" value="uS7_euk_arch"/>
    <property type="match status" value="1"/>
</dbReference>
<dbReference type="STRING" id="1056495.Calag_1507"/>
<evidence type="ECO:0000256" key="9">
    <source>
        <dbReference type="RuleBase" id="RU003621"/>
    </source>
</evidence>
<proteinExistence type="inferred from homology"/>
<keyword evidence="12" id="KW-1185">Reference proteome</keyword>
<keyword evidence="5 7" id="KW-0689">Ribosomal protein</keyword>
<reference evidence="12" key="1">
    <citation type="submission" date="2012-03" db="EMBL/GenBank/DDBJ databases">
        <title>Complete genome of Caldisphaera lagunensis DSM 15908.</title>
        <authorList>
            <person name="Lucas S."/>
            <person name="Copeland A."/>
            <person name="Lapidus A."/>
            <person name="Glavina del Rio T."/>
            <person name="Dalin E."/>
            <person name="Tice H."/>
            <person name="Bruce D."/>
            <person name="Goodwin L."/>
            <person name="Pitluck S."/>
            <person name="Peters L."/>
            <person name="Mikhailova N."/>
            <person name="Teshima H."/>
            <person name="Kyrpides N."/>
            <person name="Mavromatis K."/>
            <person name="Ivanova N."/>
            <person name="Brettin T."/>
            <person name="Detter J.C."/>
            <person name="Han C."/>
            <person name="Larimer F."/>
            <person name="Land M."/>
            <person name="Hauser L."/>
            <person name="Markowitz V."/>
            <person name="Cheng J.-F."/>
            <person name="Hugenholtz P."/>
            <person name="Woyke T."/>
            <person name="Wu D."/>
            <person name="Spring S."/>
            <person name="Schroeder M."/>
            <person name="Brambilla E."/>
            <person name="Klenk H.-P."/>
            <person name="Eisen J.A."/>
        </authorList>
    </citation>
    <scope>NUCLEOTIDE SEQUENCE [LARGE SCALE GENOMIC DNA]</scope>
    <source>
        <strain evidence="12">DSM 15908 / JCM 11604 / IC-154</strain>
    </source>
</reference>
<protein>
    <recommendedName>
        <fullName evidence="7">Small ribosomal subunit protein uS7</fullName>
    </recommendedName>
</protein>
<dbReference type="PROSITE" id="PS00052">
    <property type="entry name" value="RIBOSOMAL_S7"/>
    <property type="match status" value="1"/>
</dbReference>
<dbReference type="InterPro" id="IPR020606">
    <property type="entry name" value="Ribosomal_uS7_CS"/>
</dbReference>
<evidence type="ECO:0000256" key="4">
    <source>
        <dbReference type="ARBA" id="ARBA00022884"/>
    </source>
</evidence>
<evidence type="ECO:0000313" key="11">
    <source>
        <dbReference type="EMBL" id="AFZ71208.1"/>
    </source>
</evidence>
<evidence type="ECO:0000256" key="2">
    <source>
        <dbReference type="ARBA" id="ARBA00011458"/>
    </source>
</evidence>
<evidence type="ECO:0000256" key="1">
    <source>
        <dbReference type="ARBA" id="ARBA00007151"/>
    </source>
</evidence>
<dbReference type="SUPFAM" id="SSF47973">
    <property type="entry name" value="Ribosomal protein S7"/>
    <property type="match status" value="1"/>
</dbReference>
<dbReference type="GO" id="GO:0019843">
    <property type="term" value="F:rRNA binding"/>
    <property type="evidence" value="ECO:0007669"/>
    <property type="project" value="UniProtKB-UniRule"/>
</dbReference>
<dbReference type="InParanoid" id="L0ABD5"/>
<dbReference type="InterPro" id="IPR005716">
    <property type="entry name" value="Ribosomal_uS7_euk/arc"/>
</dbReference>
<dbReference type="EMBL" id="CP003378">
    <property type="protein sequence ID" value="AFZ71208.1"/>
    <property type="molecule type" value="Genomic_DNA"/>
</dbReference>
<gene>
    <name evidence="7" type="primary">rps7</name>
    <name evidence="11" type="ordered locus">Calag_1507</name>
</gene>
<dbReference type="FunCoup" id="L0ABD5">
    <property type="interactions" value="210"/>
</dbReference>
<dbReference type="InterPro" id="IPR000235">
    <property type="entry name" value="Ribosomal_uS7"/>
</dbReference>
<dbReference type="InterPro" id="IPR026018">
    <property type="entry name" value="Ribosomal_uS7_arc"/>
</dbReference>
<evidence type="ECO:0000256" key="5">
    <source>
        <dbReference type="ARBA" id="ARBA00022980"/>
    </source>
</evidence>
<dbReference type="InterPro" id="IPR023798">
    <property type="entry name" value="Ribosomal_uS7_dom"/>
</dbReference>
<dbReference type="NCBIfam" id="NF003106">
    <property type="entry name" value="PRK04027.1"/>
    <property type="match status" value="1"/>
</dbReference>
<organism evidence="11 12">
    <name type="scientific">Caldisphaera lagunensis (strain DSM 15908 / JCM 11604 / ANMR 0165 / IC-154)</name>
    <dbReference type="NCBI Taxonomy" id="1056495"/>
    <lineage>
        <taxon>Archaea</taxon>
        <taxon>Thermoproteota</taxon>
        <taxon>Thermoprotei</taxon>
        <taxon>Acidilobales</taxon>
        <taxon>Caldisphaeraceae</taxon>
        <taxon>Caldisphaera</taxon>
    </lineage>
</organism>
<dbReference type="PANTHER" id="PTHR11205">
    <property type="entry name" value="RIBOSOMAL PROTEIN S7"/>
    <property type="match status" value="1"/>
</dbReference>
<dbReference type="HOGENOM" id="CLU_063975_0_0_2"/>
<keyword evidence="3 7" id="KW-0699">rRNA-binding</keyword>